<feature type="transmembrane region" description="Helical" evidence="17">
    <location>
        <begin position="262"/>
        <end position="282"/>
    </location>
</feature>
<feature type="transmembrane region" description="Helical" evidence="17">
    <location>
        <begin position="319"/>
        <end position="342"/>
    </location>
</feature>
<dbReference type="AlphaFoldDB" id="L7NW43"/>
<dbReference type="GO" id="GO:0042773">
    <property type="term" value="P:ATP synthesis coupled electron transport"/>
    <property type="evidence" value="ECO:0007669"/>
    <property type="project" value="InterPro"/>
</dbReference>
<feature type="domain" description="NADH:quinone oxidoreductase/Mrp antiporter transmembrane" evidence="18">
    <location>
        <begin position="98"/>
        <end position="376"/>
    </location>
</feature>
<evidence type="ECO:0000256" key="10">
    <source>
        <dbReference type="ARBA" id="ARBA00022982"/>
    </source>
</evidence>
<dbReference type="GO" id="GO:0015990">
    <property type="term" value="P:electron transport coupled proton transport"/>
    <property type="evidence" value="ECO:0007669"/>
    <property type="project" value="TreeGrafter"/>
</dbReference>
<feature type="transmembrane region" description="Helical" evidence="17">
    <location>
        <begin position="362"/>
        <end position="390"/>
    </location>
</feature>
<proteinExistence type="inferred from homology"/>
<evidence type="ECO:0000256" key="12">
    <source>
        <dbReference type="ARBA" id="ARBA00023027"/>
    </source>
</evidence>
<evidence type="ECO:0000256" key="17">
    <source>
        <dbReference type="RuleBase" id="RU003297"/>
    </source>
</evidence>
<gene>
    <name evidence="19" type="primary">NAD4</name>
</gene>
<keyword evidence="14 17" id="KW-0496">Mitochondrion</keyword>
<comment type="function">
    <text evidence="1">Core subunit of the mitochondrial membrane respiratory chain NADH dehydrogenase (Complex I) that is believed to belong to the minimal assembly required for catalysis. Complex I functions in the transfer of electrons from NADH to the respiratory chain. The immediate electron acceptor for the enzyme is believed to be ubiquinone.</text>
</comment>
<keyword evidence="7 17" id="KW-0679">Respiratory chain</keyword>
<comment type="catalytic activity">
    <reaction evidence="16 17">
        <text>a ubiquinone + NADH + 5 H(+)(in) = a ubiquinol + NAD(+) + 4 H(+)(out)</text>
        <dbReference type="Rhea" id="RHEA:29091"/>
        <dbReference type="Rhea" id="RHEA-COMP:9565"/>
        <dbReference type="Rhea" id="RHEA-COMP:9566"/>
        <dbReference type="ChEBI" id="CHEBI:15378"/>
        <dbReference type="ChEBI" id="CHEBI:16389"/>
        <dbReference type="ChEBI" id="CHEBI:17976"/>
        <dbReference type="ChEBI" id="CHEBI:57540"/>
        <dbReference type="ChEBI" id="CHEBI:57945"/>
        <dbReference type="EC" id="7.1.1.2"/>
    </reaction>
</comment>
<keyword evidence="10 17" id="KW-0249">Electron transport</keyword>
<name>L7NW43_LIPER</name>
<evidence type="ECO:0000256" key="8">
    <source>
        <dbReference type="ARBA" id="ARBA00022692"/>
    </source>
</evidence>
<dbReference type="PRINTS" id="PR01437">
    <property type="entry name" value="NUOXDRDTASE4"/>
</dbReference>
<dbReference type="GO" id="GO:0031966">
    <property type="term" value="C:mitochondrial membrane"/>
    <property type="evidence" value="ECO:0007669"/>
    <property type="project" value="UniProtKB-SubCell"/>
</dbReference>
<dbReference type="InterPro" id="IPR001750">
    <property type="entry name" value="ND/Mrp_TM"/>
</dbReference>
<feature type="transmembrane region" description="Helical" evidence="17">
    <location>
        <begin position="79"/>
        <end position="96"/>
    </location>
</feature>
<evidence type="ECO:0000256" key="15">
    <source>
        <dbReference type="ARBA" id="ARBA00023136"/>
    </source>
</evidence>
<evidence type="ECO:0000256" key="13">
    <source>
        <dbReference type="ARBA" id="ARBA00023075"/>
    </source>
</evidence>
<keyword evidence="15 17" id="KW-0472">Membrane</keyword>
<accession>L7NW43</accession>
<evidence type="ECO:0000256" key="4">
    <source>
        <dbReference type="ARBA" id="ARBA00012944"/>
    </source>
</evidence>
<geneLocation type="mitochondrion" evidence="19"/>
<feature type="transmembrane region" description="Helical" evidence="17">
    <location>
        <begin position="288"/>
        <end position="307"/>
    </location>
</feature>
<dbReference type="GO" id="GO:0003954">
    <property type="term" value="F:NADH dehydrogenase activity"/>
    <property type="evidence" value="ECO:0007669"/>
    <property type="project" value="TreeGrafter"/>
</dbReference>
<evidence type="ECO:0000259" key="18">
    <source>
        <dbReference type="Pfam" id="PF00361"/>
    </source>
</evidence>
<evidence type="ECO:0000256" key="2">
    <source>
        <dbReference type="ARBA" id="ARBA00004225"/>
    </source>
</evidence>
<protein>
    <recommendedName>
        <fullName evidence="5 17">NADH-ubiquinone oxidoreductase chain 4</fullName>
        <ecNumber evidence="4 17">7.1.1.2</ecNumber>
    </recommendedName>
</protein>
<dbReference type="EC" id="7.1.1.2" evidence="4 17"/>
<dbReference type="GO" id="GO:0048039">
    <property type="term" value="F:ubiquinone binding"/>
    <property type="evidence" value="ECO:0007669"/>
    <property type="project" value="TreeGrafter"/>
</dbReference>
<evidence type="ECO:0000256" key="9">
    <source>
        <dbReference type="ARBA" id="ARBA00022967"/>
    </source>
</evidence>
<keyword evidence="9" id="KW-1278">Translocase</keyword>
<keyword evidence="12 17" id="KW-0520">NAD</keyword>
<dbReference type="PANTHER" id="PTHR43507:SF20">
    <property type="entry name" value="NADH-UBIQUINONE OXIDOREDUCTASE CHAIN 4"/>
    <property type="match status" value="1"/>
</dbReference>
<comment type="similarity">
    <text evidence="3 17">Belongs to the complex I subunit 4 family.</text>
</comment>
<organism evidence="19">
    <name type="scientific">Liphistius erawan</name>
    <name type="common">Trapdoor spider</name>
    <dbReference type="NCBI Taxonomy" id="1155480"/>
    <lineage>
        <taxon>Eukaryota</taxon>
        <taxon>Metazoa</taxon>
        <taxon>Ecdysozoa</taxon>
        <taxon>Arthropoda</taxon>
        <taxon>Chelicerata</taxon>
        <taxon>Arachnida</taxon>
        <taxon>Araneae</taxon>
        <taxon>Mesothelae</taxon>
        <taxon>Liphistiidae</taxon>
        <taxon>Liphistius</taxon>
    </lineage>
</organism>
<feature type="transmembrane region" description="Helical" evidence="17">
    <location>
        <begin position="205"/>
        <end position="228"/>
    </location>
</feature>
<sequence length="436" mass="49522">MTMLVFSLLLISFSMNYYLILFILLMGLFSSFFMLWGESRICSVSFLFSYDLMSSLLVLLSLFLGVFMFLIIKESKSMMNLLTSLIMTFLVLSFSFMSLMGFYLSFEAVLIPTVMLIVGMGGSKERIQAGMYMLFYTVFGSLPLLVGLVIMSDESLNYLYLNVNNMNWEVSWWVVFLFAFLIKLPMFFVHLWLPKAHVEAPVEGSMILAGVLLKLGCYGIFRVISLLWGKVMMWSGYFISVGLVGGLVTSLICLRQNDMKSLIAYSSVGHMGLVLAGMMVWLKVGVMGGILMMLGHGVCSSGLFYLINLFYERFHSRSLLVLKGMMIIFPSLAFWWFIFSIINMSAPPSLNLMSELLLLMGMVSWSSISLLGFMLISFFCAVFCVIMFSISHHGGTALNYFSLPLNLKEFNVVFLHFFPLVFMIFKVEVLLSWIYL</sequence>
<feature type="transmembrane region" description="Helical" evidence="17">
    <location>
        <begin position="7"/>
        <end position="32"/>
    </location>
</feature>
<feature type="transmembrane region" description="Helical" evidence="17">
    <location>
        <begin position="52"/>
        <end position="72"/>
    </location>
</feature>
<keyword evidence="11 17" id="KW-1133">Transmembrane helix</keyword>
<evidence type="ECO:0000256" key="3">
    <source>
        <dbReference type="ARBA" id="ARBA00009025"/>
    </source>
</evidence>
<keyword evidence="6 17" id="KW-0813">Transport</keyword>
<keyword evidence="13 17" id="KW-0830">Ubiquinone</keyword>
<keyword evidence="8 17" id="KW-0812">Transmembrane</keyword>
<comment type="subcellular location">
    <subcellularLocation>
        <location evidence="2 17">Mitochondrion membrane</location>
        <topology evidence="2 17">Multi-pass membrane protein</topology>
    </subcellularLocation>
</comment>
<evidence type="ECO:0000256" key="6">
    <source>
        <dbReference type="ARBA" id="ARBA00022448"/>
    </source>
</evidence>
<feature type="transmembrane region" description="Helical" evidence="17">
    <location>
        <begin position="133"/>
        <end position="152"/>
    </location>
</feature>
<feature type="transmembrane region" description="Helical" evidence="17">
    <location>
        <begin position="102"/>
        <end position="121"/>
    </location>
</feature>
<evidence type="ECO:0000256" key="5">
    <source>
        <dbReference type="ARBA" id="ARBA00021006"/>
    </source>
</evidence>
<feature type="transmembrane region" description="Helical" evidence="17">
    <location>
        <begin position="172"/>
        <end position="193"/>
    </location>
</feature>
<evidence type="ECO:0000256" key="11">
    <source>
        <dbReference type="ARBA" id="ARBA00022989"/>
    </source>
</evidence>
<feature type="transmembrane region" description="Helical" evidence="17">
    <location>
        <begin position="234"/>
        <end position="255"/>
    </location>
</feature>
<dbReference type="EMBL" id="JQ407803">
    <property type="protein sequence ID" value="AFC77877.1"/>
    <property type="molecule type" value="Genomic_DNA"/>
</dbReference>
<evidence type="ECO:0000256" key="7">
    <source>
        <dbReference type="ARBA" id="ARBA00022660"/>
    </source>
</evidence>
<evidence type="ECO:0000313" key="19">
    <source>
        <dbReference type="EMBL" id="AFC77877.1"/>
    </source>
</evidence>
<evidence type="ECO:0000256" key="1">
    <source>
        <dbReference type="ARBA" id="ARBA00003257"/>
    </source>
</evidence>
<evidence type="ECO:0000256" key="16">
    <source>
        <dbReference type="ARBA" id="ARBA00049551"/>
    </source>
</evidence>
<comment type="function">
    <text evidence="17">Core subunit of the mitochondrial membrane respiratory chain NADH dehydrogenase (Complex I) which catalyzes electron transfer from NADH through the respiratory chain, using ubiquinone as an electron acceptor. Essential for the catalytic activity and assembly of complex I.</text>
</comment>
<feature type="transmembrane region" description="Helical" evidence="17">
    <location>
        <begin position="410"/>
        <end position="435"/>
    </location>
</feature>
<evidence type="ECO:0000256" key="14">
    <source>
        <dbReference type="ARBA" id="ARBA00023128"/>
    </source>
</evidence>
<dbReference type="PANTHER" id="PTHR43507">
    <property type="entry name" value="NADH-UBIQUINONE OXIDOREDUCTASE CHAIN 4"/>
    <property type="match status" value="1"/>
</dbReference>
<dbReference type="InterPro" id="IPR003918">
    <property type="entry name" value="NADH_UbQ_OxRdtase"/>
</dbReference>
<reference evidence="19" key="1">
    <citation type="submission" date="2012-01" db="EMBL/GenBank/DDBJ databases">
        <title>Mitochondrial genomes of three spider species.</title>
        <authorList>
            <person name="Podsiadlowski L."/>
            <person name="Arabi J."/>
            <person name="Fahrein K."/>
        </authorList>
    </citation>
    <scope>NUCLEOTIDE SEQUENCE</scope>
</reference>
<dbReference type="GO" id="GO:0008137">
    <property type="term" value="F:NADH dehydrogenase (ubiquinone) activity"/>
    <property type="evidence" value="ECO:0007669"/>
    <property type="project" value="UniProtKB-UniRule"/>
</dbReference>
<dbReference type="Pfam" id="PF00361">
    <property type="entry name" value="Proton_antipo_M"/>
    <property type="match status" value="1"/>
</dbReference>